<feature type="coiled-coil region" evidence="3">
    <location>
        <begin position="150"/>
        <end position="194"/>
    </location>
</feature>
<keyword evidence="3" id="KW-0175">Coiled coil</keyword>
<evidence type="ECO:0000313" key="5">
    <source>
        <dbReference type="EMBL" id="KAG7165211.1"/>
    </source>
</evidence>
<comment type="caution">
    <text evidence="5">The sequence shown here is derived from an EMBL/GenBank/DDBJ whole genome shotgun (WGS) entry which is preliminary data.</text>
</comment>
<reference evidence="5" key="1">
    <citation type="journal article" date="2021" name="Sci. Adv.">
        <title>The American lobster genome reveals insights on longevity, neural, and immune adaptations.</title>
        <authorList>
            <person name="Polinski J.M."/>
            <person name="Zimin A.V."/>
            <person name="Clark K.F."/>
            <person name="Kohn A.B."/>
            <person name="Sadowski N."/>
            <person name="Timp W."/>
            <person name="Ptitsyn A."/>
            <person name="Khanna P."/>
            <person name="Romanova D.Y."/>
            <person name="Williams P."/>
            <person name="Greenwood S.J."/>
            <person name="Moroz L.L."/>
            <person name="Walt D.R."/>
            <person name="Bodnar A.G."/>
        </authorList>
    </citation>
    <scope>NUCLEOTIDE SEQUENCE</scope>
    <source>
        <strain evidence="5">GMGI-L3</strain>
    </source>
</reference>
<evidence type="ECO:0000313" key="6">
    <source>
        <dbReference type="Proteomes" id="UP000747542"/>
    </source>
</evidence>
<dbReference type="GO" id="GO:0003747">
    <property type="term" value="F:translation release factor activity"/>
    <property type="evidence" value="ECO:0007669"/>
    <property type="project" value="InterPro"/>
</dbReference>
<dbReference type="GO" id="GO:0005737">
    <property type="term" value="C:cytoplasm"/>
    <property type="evidence" value="ECO:0007669"/>
    <property type="project" value="UniProtKB-ARBA"/>
</dbReference>
<dbReference type="FunFam" id="3.30.160.20:FF:000004">
    <property type="entry name" value="Peptide chain release factor 1"/>
    <property type="match status" value="1"/>
</dbReference>
<evidence type="ECO:0000256" key="1">
    <source>
        <dbReference type="ARBA" id="ARBA00010835"/>
    </source>
</evidence>
<proteinExistence type="inferred from homology"/>
<evidence type="ECO:0000256" key="2">
    <source>
        <dbReference type="ARBA" id="ARBA00022917"/>
    </source>
</evidence>
<dbReference type="InterPro" id="IPR000352">
    <property type="entry name" value="Pep_chain_release_fac_I"/>
</dbReference>
<protein>
    <submittedName>
        <fullName evidence="5">Peptide chain release factor 1-like-like</fullName>
    </submittedName>
</protein>
<dbReference type="PANTHER" id="PTHR43804">
    <property type="entry name" value="LD18447P"/>
    <property type="match status" value="1"/>
</dbReference>
<dbReference type="Pfam" id="PF00472">
    <property type="entry name" value="RF-1"/>
    <property type="match status" value="1"/>
</dbReference>
<sequence>MMGHLFCMNHLRGTDRQVHRKCLSLLNWNCKSKAKLSERTPTSIQNFCTHKTLTPSIYLNVLTINKPLFRNTWKSDIRNLLRRKDYTSKDLICNRYSTSAPDDLSLANEKVQEYLTVLRARYKAAMEHTDDTNVKTARTLQPVMHILEAIEKTQSDIKELQSLAKDSKGDEELWKLANLDLQEAESTLQDLEEEFFSSLVPEEPVDNTDVILEVSAGVGGQEAMLFSQEIFEMYQGYAAFMGWQSETTDYETTDIGGLRRGIANISGESVYQLLKYEGGIHRVQRVPKTEKAGRIHTSTVSVAVMAQPSEIDIQILDKDVKIETKRASGAGGQHVNTTDSAVRMIHLPTGISVESQKERSQHLNKDQCLKKLRALLYQQELDHNINQYTSNRRLQVGTRSRSEKIRTYNYPQDRVTDHRVGVSVHNLSSFLDGMESLHSLICQLVEEGKKETLQEIISGARG</sequence>
<dbReference type="AlphaFoldDB" id="A0A8J5JWT8"/>
<gene>
    <name evidence="5" type="primary">MTRF1L-L</name>
    <name evidence="5" type="ORF">Hamer_G021938</name>
</gene>
<keyword evidence="2" id="KW-0648">Protein biosynthesis</keyword>
<dbReference type="OrthoDB" id="6337226at2759"/>
<comment type="similarity">
    <text evidence="1">Belongs to the prokaryotic/mitochondrial release factor family.</text>
</comment>
<feature type="domain" description="Prokaryotic-type class I peptide chain release factors" evidence="4">
    <location>
        <begin position="326"/>
        <end position="342"/>
    </location>
</feature>
<dbReference type="InterPro" id="IPR050057">
    <property type="entry name" value="Prokaryotic/Mito_RF"/>
</dbReference>
<dbReference type="Pfam" id="PF03462">
    <property type="entry name" value="PCRF"/>
    <property type="match status" value="1"/>
</dbReference>
<evidence type="ECO:0000256" key="3">
    <source>
        <dbReference type="SAM" id="Coils"/>
    </source>
</evidence>
<dbReference type="Proteomes" id="UP000747542">
    <property type="component" value="Unassembled WGS sequence"/>
</dbReference>
<dbReference type="EMBL" id="JAHLQT010024550">
    <property type="protein sequence ID" value="KAG7165211.1"/>
    <property type="molecule type" value="Genomic_DNA"/>
</dbReference>
<accession>A0A8J5JWT8</accession>
<dbReference type="PANTHER" id="PTHR43804:SF7">
    <property type="entry name" value="LD18447P"/>
    <property type="match status" value="1"/>
</dbReference>
<organism evidence="5 6">
    <name type="scientific">Homarus americanus</name>
    <name type="common">American lobster</name>
    <dbReference type="NCBI Taxonomy" id="6706"/>
    <lineage>
        <taxon>Eukaryota</taxon>
        <taxon>Metazoa</taxon>
        <taxon>Ecdysozoa</taxon>
        <taxon>Arthropoda</taxon>
        <taxon>Crustacea</taxon>
        <taxon>Multicrustacea</taxon>
        <taxon>Malacostraca</taxon>
        <taxon>Eumalacostraca</taxon>
        <taxon>Eucarida</taxon>
        <taxon>Decapoda</taxon>
        <taxon>Pleocyemata</taxon>
        <taxon>Astacidea</taxon>
        <taxon>Nephropoidea</taxon>
        <taxon>Nephropidae</taxon>
        <taxon>Homarus</taxon>
    </lineage>
</organism>
<dbReference type="InterPro" id="IPR005139">
    <property type="entry name" value="PCRF"/>
</dbReference>
<dbReference type="SMART" id="SM00937">
    <property type="entry name" value="PCRF"/>
    <property type="match status" value="1"/>
</dbReference>
<evidence type="ECO:0000259" key="4">
    <source>
        <dbReference type="PROSITE" id="PS00745"/>
    </source>
</evidence>
<dbReference type="PROSITE" id="PS00745">
    <property type="entry name" value="RF_PROK_I"/>
    <property type="match status" value="1"/>
</dbReference>
<name>A0A8J5JWT8_HOMAM</name>
<keyword evidence="6" id="KW-1185">Reference proteome</keyword>